<dbReference type="EMBL" id="JAKLTN010000002">
    <property type="protein sequence ID" value="MCG2578371.1"/>
    <property type="molecule type" value="Genomic_DNA"/>
</dbReference>
<dbReference type="Pfam" id="PF12146">
    <property type="entry name" value="Hydrolase_4"/>
    <property type="match status" value="1"/>
</dbReference>
<dbReference type="GO" id="GO:0016787">
    <property type="term" value="F:hydrolase activity"/>
    <property type="evidence" value="ECO:0007669"/>
    <property type="project" value="UniProtKB-KW"/>
</dbReference>
<keyword evidence="1" id="KW-0812">Transmembrane</keyword>
<dbReference type="InterPro" id="IPR029058">
    <property type="entry name" value="AB_hydrolase_fold"/>
</dbReference>
<proteinExistence type="predicted"/>
<keyword evidence="1" id="KW-1133">Transmembrane helix</keyword>
<evidence type="ECO:0000313" key="3">
    <source>
        <dbReference type="EMBL" id="MCG2578371.1"/>
    </source>
</evidence>
<evidence type="ECO:0000313" key="4">
    <source>
        <dbReference type="Proteomes" id="UP001165384"/>
    </source>
</evidence>
<protein>
    <submittedName>
        <fullName evidence="3">Alpha/beta fold hydrolase</fullName>
    </submittedName>
</protein>
<evidence type="ECO:0000259" key="2">
    <source>
        <dbReference type="Pfam" id="PF12146"/>
    </source>
</evidence>
<keyword evidence="4" id="KW-1185">Reference proteome</keyword>
<accession>A0ABS9K5B8</accession>
<dbReference type="Proteomes" id="UP001165384">
    <property type="component" value="Unassembled WGS sequence"/>
</dbReference>
<evidence type="ECO:0000256" key="1">
    <source>
        <dbReference type="SAM" id="Phobius"/>
    </source>
</evidence>
<keyword evidence="1" id="KW-0472">Membrane</keyword>
<feature type="domain" description="Serine aminopeptidase S33" evidence="2">
    <location>
        <begin position="38"/>
        <end position="126"/>
    </location>
</feature>
<dbReference type="InterPro" id="IPR022742">
    <property type="entry name" value="Hydrolase_4"/>
</dbReference>
<dbReference type="SUPFAM" id="SSF53474">
    <property type="entry name" value="alpha/beta-Hydrolases"/>
    <property type="match status" value="1"/>
</dbReference>
<dbReference type="RefSeq" id="WP_275711702.1">
    <property type="nucleotide sequence ID" value="NZ_JAKLTN010000002.1"/>
</dbReference>
<keyword evidence="3" id="KW-0378">Hydrolase</keyword>
<dbReference type="InterPro" id="IPR017208">
    <property type="entry name" value="UCP037442_abhydr"/>
</dbReference>
<dbReference type="Gene3D" id="3.40.50.1820">
    <property type="entry name" value="alpha/beta hydrolase"/>
    <property type="match status" value="1"/>
</dbReference>
<feature type="transmembrane region" description="Helical" evidence="1">
    <location>
        <begin position="159"/>
        <end position="177"/>
    </location>
</feature>
<gene>
    <name evidence="3" type="ORF">LZ012_15360</name>
</gene>
<reference evidence="3" key="1">
    <citation type="submission" date="2022-01" db="EMBL/GenBank/DDBJ databases">
        <authorList>
            <person name="Jo J.-H."/>
            <person name="Im W.-T."/>
        </authorList>
    </citation>
    <scope>NUCLEOTIDE SEQUENCE</scope>
    <source>
        <strain evidence="3">XY25</strain>
    </source>
</reference>
<name>A0ABS9K5B8_9RHOO</name>
<comment type="caution">
    <text evidence="3">The sequence shown here is derived from an EMBL/GenBank/DDBJ whole genome shotgun (WGS) entry which is preliminary data.</text>
</comment>
<organism evidence="3 4">
    <name type="scientific">Dechloromonas hankyongensis</name>
    <dbReference type="NCBI Taxonomy" id="2908002"/>
    <lineage>
        <taxon>Bacteria</taxon>
        <taxon>Pseudomonadati</taxon>
        <taxon>Pseudomonadota</taxon>
        <taxon>Betaproteobacteria</taxon>
        <taxon>Rhodocyclales</taxon>
        <taxon>Azonexaceae</taxon>
        <taxon>Dechloromonas</taxon>
    </lineage>
</organism>
<dbReference type="PIRSF" id="PIRSF037442">
    <property type="entry name" value="UCP037442_abhydr"/>
    <property type="match status" value="1"/>
</dbReference>
<sequence>MTSKSCTPLKITIPAVDGFPLQAHTWVHALEDGKAPPPVVIINPATSVHSRYYSRFADFLHAHGFNVITYDYRGIGGSRPSEMRGFDASWLDWGSKDFEGVLQFAGACFKGHAILVAAHSVGGFLVGMAPSNHLITRVFTMGSQFAYWRDYARHKRLAMYLRWHVVMPVLTAIFGYFPGKRLGWLEDTPRGVVRDWVAPRPRFEDIYKSGPQALSSDERAQLVESFGRLTGPTLALSMSDDEFGTVPAIQRLLGYYKNSPSTHLRIEPGALGEQAIGHFAFFNSRYMYSLWRIPLAWLRDGRVSEEIPGRLIGQPSSR</sequence>